<keyword evidence="15" id="KW-1185">Reference proteome</keyword>
<feature type="transmembrane region" description="Helical" evidence="12">
    <location>
        <begin position="92"/>
        <end position="109"/>
    </location>
</feature>
<evidence type="ECO:0000256" key="10">
    <source>
        <dbReference type="ARBA" id="ARBA00044721"/>
    </source>
</evidence>
<keyword evidence="13" id="KW-0732">Signal</keyword>
<evidence type="ECO:0000256" key="2">
    <source>
        <dbReference type="ARBA" id="ARBA00004922"/>
    </source>
</evidence>
<dbReference type="PANTHER" id="PTHR22760:SF1">
    <property type="entry name" value="DOL-P-MAN:MAN(7)GLCNAC(2)-PP-DOL ALPHA-1,6-MANNOSYLTRANSFERASE"/>
    <property type="match status" value="1"/>
</dbReference>
<evidence type="ECO:0000256" key="7">
    <source>
        <dbReference type="ARBA" id="ARBA00022824"/>
    </source>
</evidence>
<dbReference type="GO" id="GO:0052917">
    <property type="term" value="F:dol-P-Man:Man(7)GlcNAc(2)-PP-Dol alpha-1,6-mannosyltransferase activity"/>
    <property type="evidence" value="ECO:0007669"/>
    <property type="project" value="UniProtKB-EC"/>
</dbReference>
<comment type="similarity">
    <text evidence="3 12">Belongs to the glycosyltransferase 22 family.</text>
</comment>
<feature type="signal peptide" evidence="13">
    <location>
        <begin position="1"/>
        <end position="19"/>
    </location>
</feature>
<feature type="transmembrane region" description="Helical" evidence="12">
    <location>
        <begin position="213"/>
        <end position="237"/>
    </location>
</feature>
<dbReference type="AlphaFoldDB" id="A0A9W8P7K7"/>
<evidence type="ECO:0000256" key="5">
    <source>
        <dbReference type="ARBA" id="ARBA00022679"/>
    </source>
</evidence>
<sequence>MSLALDALIVLTGCIHVLLAPYSKVEESFNLHAVHDVLMYGTRTLDQYDHFVFPGAVPRTFIGSVALAWTSYPIILLLNSCGFVLSKFDLQVIVRLVLTTFNAFGLCFLRRAVSRRFGRPTSFYFTIITISQFLVPFWMGRTLPNMFALVPVNVASGLLLSRPPNSPKPSPENVHTAIAMLTFTAVIFRAELVLLLGPIVLQSLLLRHVSFSGVVKVVLVAGLASIVTTTAIDSYFWRTIVWPEFSGMYFNVVQGKSSEWGTSPPWTYFTLLLPKLLLFALPFSYFGFLMDPRIREALLPHVSFISLISLLGHKEWRFIVYVVPVFNVAAARAGRWMVSQRKSTLIGRLSFFAFCLMLLINAVGTVMFAMASIANYPGGVALKRFNDVHPPSLVPHGKVYHVHISNLAAQTGASLFLQEHAPPFPSTSLLSHTTSKNDTSKYPWTVYDKTENLTIDELSGSRDITHLITEWSPVEMRSRMRIWRIIDVDADAHITSLDLDGAVVPGGSGTIGVINGSAGWRINWDMIGAAKALRFQELGRMISGSKWRDILWLSEKPMLWIYERR</sequence>
<comment type="caution">
    <text evidence="14">The sequence shown here is derived from an EMBL/GenBank/DDBJ whole genome shotgun (WGS) entry which is preliminary data.</text>
</comment>
<keyword evidence="6 12" id="KW-0812">Transmembrane</keyword>
<dbReference type="EMBL" id="JANVFU010000002">
    <property type="protein sequence ID" value="KAJ3748582.1"/>
    <property type="molecule type" value="Genomic_DNA"/>
</dbReference>
<comment type="catalytic activity">
    <reaction evidence="11">
        <text>an alpha-D-Man-(1-&gt;2)-alpha-D-Man-(1-&gt;2)-alpha-D-Man-(1-&gt;3)-[alpha-D-Man-(1-&gt;2)-alpha-D-Man-(1-&gt;3)-alpha-D-Man-(1-&gt;6)]-beta-D-Man-(1-&gt;4)-beta-D-GlcNAc-(1-&gt;4)-alpha-D-GlcNAc-diphospho-di-trans,poly-cis-dolichol + a di-trans,poly-cis-dolichyl beta-D-mannosyl phosphate = an alpha-D-Man-(1-&gt;2)-alpha-D-Man-(1-&gt;2)-alpha-D-Man-(1-&gt;3)-[alpha-D-Man-(1-&gt;2)-alpha-D-Man-(1-&gt;3)-[alpha-D-Man-(1-&gt;6)]-alpha-D-Man-(1-&gt;6)]-beta-D-Man-(1-&gt;4)-beta-D-GlcNAc-(1-&gt;4)-alpha-D-GlcNAc-diphospho-di-trans,poly-cis-dolichol + a di-trans,poly-cis-dolichyl phosphate + H(+)</text>
        <dbReference type="Rhea" id="RHEA:29535"/>
        <dbReference type="Rhea" id="RHEA-COMP:19498"/>
        <dbReference type="Rhea" id="RHEA-COMP:19501"/>
        <dbReference type="Rhea" id="RHEA-COMP:19518"/>
        <dbReference type="Rhea" id="RHEA-COMP:19519"/>
        <dbReference type="ChEBI" id="CHEBI:15378"/>
        <dbReference type="ChEBI" id="CHEBI:57683"/>
        <dbReference type="ChEBI" id="CHEBI:58211"/>
        <dbReference type="ChEBI" id="CHEBI:132517"/>
        <dbReference type="ChEBI" id="CHEBI:132519"/>
        <dbReference type="EC" id="2.4.1.260"/>
    </reaction>
    <physiologicalReaction direction="left-to-right" evidence="11">
        <dbReference type="Rhea" id="RHEA:29536"/>
    </physiologicalReaction>
</comment>
<reference evidence="14 15" key="1">
    <citation type="journal article" date="2023" name="Proc. Natl. Acad. Sci. U.S.A.">
        <title>A global phylogenomic analysis of the shiitake genus Lentinula.</title>
        <authorList>
            <person name="Sierra-Patev S."/>
            <person name="Min B."/>
            <person name="Naranjo-Ortiz M."/>
            <person name="Looney B."/>
            <person name="Konkel Z."/>
            <person name="Slot J.C."/>
            <person name="Sakamoto Y."/>
            <person name="Steenwyk J.L."/>
            <person name="Rokas A."/>
            <person name="Carro J."/>
            <person name="Camarero S."/>
            <person name="Ferreira P."/>
            <person name="Molpeceres G."/>
            <person name="Ruiz-Duenas F.J."/>
            <person name="Serrano A."/>
            <person name="Henrissat B."/>
            <person name="Drula E."/>
            <person name="Hughes K.W."/>
            <person name="Mata J.L."/>
            <person name="Ishikawa N.K."/>
            <person name="Vargas-Isla R."/>
            <person name="Ushijima S."/>
            <person name="Smith C.A."/>
            <person name="Donoghue J."/>
            <person name="Ahrendt S."/>
            <person name="Andreopoulos W."/>
            <person name="He G."/>
            <person name="LaButti K."/>
            <person name="Lipzen A."/>
            <person name="Ng V."/>
            <person name="Riley R."/>
            <person name="Sandor L."/>
            <person name="Barry K."/>
            <person name="Martinez A.T."/>
            <person name="Xiao Y."/>
            <person name="Gibbons J.G."/>
            <person name="Terashima K."/>
            <person name="Grigoriev I.V."/>
            <person name="Hibbett D."/>
        </authorList>
    </citation>
    <scope>NUCLEOTIDE SEQUENCE [LARGE SCALE GENOMIC DNA]</scope>
    <source>
        <strain evidence="14 15">TFB7810</strain>
    </source>
</reference>
<accession>A0A9W8P7K7</accession>
<keyword evidence="5" id="KW-0808">Transferase</keyword>
<dbReference type="GO" id="GO:0005789">
    <property type="term" value="C:endoplasmic reticulum membrane"/>
    <property type="evidence" value="ECO:0007669"/>
    <property type="project" value="UniProtKB-SubCell"/>
</dbReference>
<dbReference type="InterPro" id="IPR005599">
    <property type="entry name" value="GPI_mannosylTrfase"/>
</dbReference>
<keyword evidence="8 12" id="KW-1133">Transmembrane helix</keyword>
<evidence type="ECO:0000256" key="13">
    <source>
        <dbReference type="SAM" id="SignalP"/>
    </source>
</evidence>
<comment type="function">
    <text evidence="10">Mannosyltransferase that operates in the biosynthetic pathway of dolichol-linked oligosaccharides, the glycan precursors employed in protein asparagine (N)-glycosylation. The assembly of dolichol-linked oligosaccharides begins on the cytosolic side of the endoplasmic reticulum membrane and finishes in its lumen. The sequential addition of sugars to dolichol pyrophosphate produces dolichol-linked oligosaccharides containing fourteen sugars, including two GlcNAcs, nine mannoses and three glucoses. Once assembled, the oligosaccharide is transferred from the lipid to nascent proteins by oligosaccharyltransferases. In the lumen of the endoplasmic reticulum, adds the eighth mannose residue in an alpha-1,6 linkage onto Man(7)GlcNAc(2)-PP-dolichol to produce Man(8)GlcNAc(2)-PP-dolichol.</text>
</comment>
<protein>
    <recommendedName>
        <fullName evidence="12">Mannosyltransferase</fullName>
        <ecNumber evidence="12">2.4.1.-</ecNumber>
    </recommendedName>
</protein>
<evidence type="ECO:0000256" key="8">
    <source>
        <dbReference type="ARBA" id="ARBA00022989"/>
    </source>
</evidence>
<dbReference type="GO" id="GO:0006487">
    <property type="term" value="P:protein N-linked glycosylation"/>
    <property type="evidence" value="ECO:0007669"/>
    <property type="project" value="TreeGrafter"/>
</dbReference>
<dbReference type="PANTHER" id="PTHR22760">
    <property type="entry name" value="GLYCOSYLTRANSFERASE"/>
    <property type="match status" value="1"/>
</dbReference>
<feature type="transmembrane region" description="Helical" evidence="12">
    <location>
        <begin position="121"/>
        <end position="139"/>
    </location>
</feature>
<evidence type="ECO:0000313" key="14">
    <source>
        <dbReference type="EMBL" id="KAJ3748582.1"/>
    </source>
</evidence>
<feature type="transmembrane region" description="Helical" evidence="12">
    <location>
        <begin position="177"/>
        <end position="201"/>
    </location>
</feature>
<evidence type="ECO:0000256" key="3">
    <source>
        <dbReference type="ARBA" id="ARBA00007063"/>
    </source>
</evidence>
<evidence type="ECO:0000313" key="15">
    <source>
        <dbReference type="Proteomes" id="UP001142393"/>
    </source>
</evidence>
<feature type="transmembrane region" description="Helical" evidence="12">
    <location>
        <begin position="266"/>
        <end position="290"/>
    </location>
</feature>
<evidence type="ECO:0000256" key="4">
    <source>
        <dbReference type="ARBA" id="ARBA00022676"/>
    </source>
</evidence>
<feature type="transmembrane region" description="Helical" evidence="12">
    <location>
        <begin position="61"/>
        <end position="86"/>
    </location>
</feature>
<proteinExistence type="inferred from homology"/>
<feature type="chain" id="PRO_5040813635" description="Mannosyltransferase" evidence="13">
    <location>
        <begin position="20"/>
        <end position="565"/>
    </location>
</feature>
<evidence type="ECO:0000256" key="11">
    <source>
        <dbReference type="ARBA" id="ARBA00048899"/>
    </source>
</evidence>
<dbReference type="EC" id="2.4.1.-" evidence="12"/>
<evidence type="ECO:0000256" key="12">
    <source>
        <dbReference type="RuleBase" id="RU363075"/>
    </source>
</evidence>
<feature type="transmembrane region" description="Helical" evidence="12">
    <location>
        <begin position="350"/>
        <end position="374"/>
    </location>
</feature>
<gene>
    <name evidence="14" type="ORF">DFH05DRAFT_1520178</name>
</gene>
<comment type="subcellular location">
    <subcellularLocation>
        <location evidence="1 12">Endoplasmic reticulum membrane</location>
        <topology evidence="1 12">Multi-pass membrane protein</topology>
    </subcellularLocation>
</comment>
<name>A0A9W8P7K7_9AGAR</name>
<keyword evidence="7 12" id="KW-0256">Endoplasmic reticulum</keyword>
<evidence type="ECO:0000256" key="9">
    <source>
        <dbReference type="ARBA" id="ARBA00023136"/>
    </source>
</evidence>
<evidence type="ECO:0000256" key="6">
    <source>
        <dbReference type="ARBA" id="ARBA00022692"/>
    </source>
</evidence>
<keyword evidence="4 12" id="KW-0328">Glycosyltransferase</keyword>
<keyword evidence="9 12" id="KW-0472">Membrane</keyword>
<organism evidence="14 15">
    <name type="scientific">Lentinula detonsa</name>
    <dbReference type="NCBI Taxonomy" id="2804962"/>
    <lineage>
        <taxon>Eukaryota</taxon>
        <taxon>Fungi</taxon>
        <taxon>Dikarya</taxon>
        <taxon>Basidiomycota</taxon>
        <taxon>Agaricomycotina</taxon>
        <taxon>Agaricomycetes</taxon>
        <taxon>Agaricomycetidae</taxon>
        <taxon>Agaricales</taxon>
        <taxon>Marasmiineae</taxon>
        <taxon>Omphalotaceae</taxon>
        <taxon>Lentinula</taxon>
    </lineage>
</organism>
<comment type="pathway">
    <text evidence="2">Protein modification; protein glycosylation.</text>
</comment>
<evidence type="ECO:0000256" key="1">
    <source>
        <dbReference type="ARBA" id="ARBA00004477"/>
    </source>
</evidence>
<dbReference type="Pfam" id="PF03901">
    <property type="entry name" value="Glyco_transf_22"/>
    <property type="match status" value="1"/>
</dbReference>
<dbReference type="Proteomes" id="UP001142393">
    <property type="component" value="Unassembled WGS sequence"/>
</dbReference>